<protein>
    <submittedName>
        <fullName evidence="3">STAG domain containing protein</fullName>
    </submittedName>
</protein>
<dbReference type="InterPro" id="IPR013721">
    <property type="entry name" value="STAG"/>
</dbReference>
<dbReference type="Pfam" id="PF24571">
    <property type="entry name" value="HEAT_SCC3-SA"/>
    <property type="match status" value="1"/>
</dbReference>
<dbReference type="GO" id="GO:0000785">
    <property type="term" value="C:chromatin"/>
    <property type="evidence" value="ECO:0007669"/>
    <property type="project" value="TreeGrafter"/>
</dbReference>
<feature type="compositionally biased region" description="Basic residues" evidence="1">
    <location>
        <begin position="80"/>
        <end position="91"/>
    </location>
</feature>
<reference evidence="3" key="1">
    <citation type="submission" date="2022-07" db="EMBL/GenBank/DDBJ databases">
        <title>The genome of Lyophyllum shimeji provides insight into the initial evolution of ectomycorrhizal fungal genome.</title>
        <authorList>
            <person name="Kobayashi Y."/>
            <person name="Shibata T."/>
            <person name="Hirakawa H."/>
            <person name="Shigenobu S."/>
            <person name="Nishiyama T."/>
            <person name="Yamada A."/>
            <person name="Hasebe M."/>
            <person name="Kawaguchi M."/>
        </authorList>
    </citation>
    <scope>NUCLEOTIDE SEQUENCE</scope>
    <source>
        <strain evidence="3">AT787</strain>
    </source>
</reference>
<dbReference type="Pfam" id="PF21581">
    <property type="entry name" value="SCD"/>
    <property type="match status" value="1"/>
</dbReference>
<feature type="region of interest" description="Disordered" evidence="1">
    <location>
        <begin position="988"/>
        <end position="1033"/>
    </location>
</feature>
<organism evidence="3 4">
    <name type="scientific">Lyophyllum shimeji</name>
    <name type="common">Hon-shimeji</name>
    <name type="synonym">Tricholoma shimeji</name>
    <dbReference type="NCBI Taxonomy" id="47721"/>
    <lineage>
        <taxon>Eukaryota</taxon>
        <taxon>Fungi</taxon>
        <taxon>Dikarya</taxon>
        <taxon>Basidiomycota</taxon>
        <taxon>Agaricomycotina</taxon>
        <taxon>Agaricomycetes</taxon>
        <taxon>Agaricomycetidae</taxon>
        <taxon>Agaricales</taxon>
        <taxon>Tricholomatineae</taxon>
        <taxon>Lyophyllaceae</taxon>
        <taxon>Lyophyllum</taxon>
    </lineage>
</organism>
<feature type="compositionally biased region" description="Basic and acidic residues" evidence="1">
    <location>
        <begin position="1015"/>
        <end position="1033"/>
    </location>
</feature>
<feature type="compositionally biased region" description="Acidic residues" evidence="1">
    <location>
        <begin position="551"/>
        <end position="564"/>
    </location>
</feature>
<evidence type="ECO:0000313" key="3">
    <source>
        <dbReference type="EMBL" id="GLB39916.1"/>
    </source>
</evidence>
<dbReference type="EMBL" id="BRPK01000007">
    <property type="protein sequence ID" value="GLB39916.1"/>
    <property type="molecule type" value="Genomic_DNA"/>
</dbReference>
<dbReference type="GO" id="GO:0005634">
    <property type="term" value="C:nucleus"/>
    <property type="evidence" value="ECO:0007669"/>
    <property type="project" value="TreeGrafter"/>
</dbReference>
<feature type="region of interest" description="Disordered" evidence="1">
    <location>
        <begin position="1246"/>
        <end position="1444"/>
    </location>
</feature>
<dbReference type="GO" id="GO:0008278">
    <property type="term" value="C:cohesin complex"/>
    <property type="evidence" value="ECO:0007669"/>
    <property type="project" value="TreeGrafter"/>
</dbReference>
<name>A0A9P3PRA2_LYOSH</name>
<evidence type="ECO:0000256" key="1">
    <source>
        <dbReference type="SAM" id="MobiDB-lite"/>
    </source>
</evidence>
<feature type="region of interest" description="Disordered" evidence="1">
    <location>
        <begin position="621"/>
        <end position="645"/>
    </location>
</feature>
<feature type="region of interest" description="Disordered" evidence="1">
    <location>
        <begin position="316"/>
        <end position="339"/>
    </location>
</feature>
<dbReference type="Proteomes" id="UP001063166">
    <property type="component" value="Unassembled WGS sequence"/>
</dbReference>
<dbReference type="SUPFAM" id="SSF48371">
    <property type="entry name" value="ARM repeat"/>
    <property type="match status" value="1"/>
</dbReference>
<comment type="caution">
    <text evidence="3">The sequence shown here is derived from an EMBL/GenBank/DDBJ whole genome shotgun (WGS) entry which is preliminary data.</text>
</comment>
<dbReference type="GO" id="GO:0007062">
    <property type="term" value="P:sister chromatid cohesion"/>
    <property type="evidence" value="ECO:0007669"/>
    <property type="project" value="UniProtKB-ARBA"/>
</dbReference>
<evidence type="ECO:0000259" key="2">
    <source>
        <dbReference type="PROSITE" id="PS51425"/>
    </source>
</evidence>
<proteinExistence type="predicted"/>
<feature type="compositionally biased region" description="Acidic residues" evidence="1">
    <location>
        <begin position="1273"/>
        <end position="1288"/>
    </location>
</feature>
<dbReference type="PROSITE" id="PS51425">
    <property type="entry name" value="SCD"/>
    <property type="match status" value="1"/>
</dbReference>
<dbReference type="InterPro" id="IPR039662">
    <property type="entry name" value="Cohesin_Scc3/SA"/>
</dbReference>
<feature type="region of interest" description="Disordered" evidence="1">
    <location>
        <begin position="1"/>
        <end position="135"/>
    </location>
</feature>
<keyword evidence="4" id="KW-1185">Reference proteome</keyword>
<feature type="compositionally biased region" description="Low complexity" evidence="1">
    <location>
        <begin position="1367"/>
        <end position="1384"/>
    </location>
</feature>
<dbReference type="InterPro" id="IPR016024">
    <property type="entry name" value="ARM-type_fold"/>
</dbReference>
<gene>
    <name evidence="3" type="primary">IRR1</name>
    <name evidence="3" type="ORF">LshimejAT787_0704260</name>
</gene>
<dbReference type="InterPro" id="IPR020839">
    <property type="entry name" value="SCD"/>
</dbReference>
<evidence type="ECO:0000313" key="4">
    <source>
        <dbReference type="Proteomes" id="UP001063166"/>
    </source>
</evidence>
<dbReference type="Gene3D" id="1.25.10.10">
    <property type="entry name" value="Leucine-rich Repeat Variant"/>
    <property type="match status" value="1"/>
</dbReference>
<dbReference type="OrthoDB" id="498590at2759"/>
<dbReference type="PANTHER" id="PTHR11199">
    <property type="entry name" value="STROMAL ANTIGEN"/>
    <property type="match status" value="1"/>
</dbReference>
<feature type="domain" description="SCD" evidence="2">
    <location>
        <begin position="366"/>
        <end position="451"/>
    </location>
</feature>
<feature type="compositionally biased region" description="Acidic residues" evidence="1">
    <location>
        <begin position="1312"/>
        <end position="1325"/>
    </location>
</feature>
<feature type="region of interest" description="Disordered" evidence="1">
    <location>
        <begin position="551"/>
        <end position="570"/>
    </location>
</feature>
<dbReference type="GO" id="GO:0003682">
    <property type="term" value="F:chromatin binding"/>
    <property type="evidence" value="ECO:0007669"/>
    <property type="project" value="TreeGrafter"/>
</dbReference>
<dbReference type="InterPro" id="IPR056396">
    <property type="entry name" value="HEAT_SCC3-SA"/>
</dbReference>
<feature type="compositionally biased region" description="Acidic residues" evidence="1">
    <location>
        <begin position="1005"/>
        <end position="1014"/>
    </location>
</feature>
<feature type="compositionally biased region" description="Basic residues" evidence="1">
    <location>
        <begin position="1343"/>
        <end position="1356"/>
    </location>
</feature>
<sequence length="1444" mass="159413">MTMPSDSVADTPAPRRSQRERKAAKPYASAPSQTRKGKRKRHDSDTEGDALDEQDPGHEESGVEDDGDDADHEEEDYRAPKSKTPAKKTRAKTSTPKTKGPPPTKKARVAKAPGEKPAKATTTRRGKKPKDGDDAFDAAQVANDTKITADNPLFNAVMNPSAALQSTAEDFLESLEQTPGAALAELINLILRACGCNDSVDSDEVLDYDGVVDALDNFTEGLKQENSPVYPLTSKLPAFKKFRRSLSEFIERLIASAADLGALYTTDLMETLQTWVIAMSSSQIRSFRHTATVVALEVETALCDVAAAVEKEAEVVGRQREGEKKRKSSNKGNGARDKELEAKAQEIRKCRTKLAEYLKEFVDGVFVHRYRDLDPNIRAECVHAIGLWFKKYPAHFLDAAYLRYVGWVLSDSNTHVRLEAVKSLSGVYQQADYVGSLNHFTERFKPRLIEMATSDTETSVRVSVIQVLGAIDGHSLLEDEEREKLCLLVLDEEARVRKAVSPFVKGVWEEATDERLVGKNKPNEEDRQRAGLKALATLLVKWCKSLDQAMGDEDDTEADEEDGETGGAAHINKRREVAALVAMDQKGRTALAVEALWDEVDAVRDWEALLDLLLLDHSAAEGDETQESRSGRSRGRTNGKVHTPDSTVDEAWRLNDREESILLEVLVAALRRAKSEAAGGKKGEEESVTNDITRELIKGLPRLFIKHQTDQNRIADVLLIPTLMNLDLYLEMRMITGYASLWDDVTKQFLSHSSLNVLTHAMAAIRHFMDATSLSNTNSTKILELEDELSTILRDAVAGRDEIEVASFSEDEVHTLSALCTRLAVLFGSRNMTAWIEEDEGGKQSSAWDILNAIIERGRLGYKEEETMIEQALHVLTLHIIWKGKSLTNDPDPTPEDVRFKDSLVTQRETLLEKLIEYAVGTQSNTAESVKRAAFKNLLDLHVLFSSAGAADGTPSPTASIPLALDDEAQYRCAGYIQAEIERYAETLDVSDAWDEQEDKTSGDESGDEEPVDDAEGKQGKSEKRKKSPVEVDVTSRARLEQEYLFIDVMSTFLRAIRAGALHIHHGSVLLAHYGRLGPAFDACSKVIVDVLREEGMMKNQGDVVVSVLTQALRESYTMVLEGVVPDETNALQLSKLLATCFVIRGSQLSIIRRLDSQYIVQVHKDLLSWVAKRLAVYESNKNKKALKTAVLFFKVLVPLLGVIPSRDALKIKAHMDQVLAQAKVEVSPTSKVWEPQRAYEKRLTTAMSKEKALRGGRKAKAKAGQSATGVTTDEEGTDAEGNTENENEAQQPPPRPKPRSRRSTRATVVEPVDEADETADEDTDGVAGHTDTAEQEPTTPRPRPRPRATYKKKSPVKPVSRDDQAEPAASSPAPSPVEGAPAVNGVETPKVSRKRARQDEDEEMQAAEAADTNGQPVEPPAAHSTPPPPADADIKIRRKRVRH</sequence>
<dbReference type="InterPro" id="IPR011989">
    <property type="entry name" value="ARM-like"/>
</dbReference>
<dbReference type="PANTHER" id="PTHR11199:SF0">
    <property type="entry name" value="LD34181P-RELATED"/>
    <property type="match status" value="1"/>
</dbReference>
<feature type="compositionally biased region" description="Acidic residues" evidence="1">
    <location>
        <begin position="62"/>
        <end position="76"/>
    </location>
</feature>
<dbReference type="Pfam" id="PF08514">
    <property type="entry name" value="STAG"/>
    <property type="match status" value="1"/>
</dbReference>
<accession>A0A9P3PRA2</accession>